<dbReference type="InterPro" id="IPR058240">
    <property type="entry name" value="rSAM_sf"/>
</dbReference>
<feature type="domain" description="Radical SAM core" evidence="5">
    <location>
        <begin position="88"/>
        <end position="300"/>
    </location>
</feature>
<dbReference type="SFLD" id="SFLDG01067">
    <property type="entry name" value="SPASM/twitch_domain_containing"/>
    <property type="match status" value="1"/>
</dbReference>
<evidence type="ECO:0000256" key="3">
    <source>
        <dbReference type="ARBA" id="ARBA00023004"/>
    </source>
</evidence>
<proteinExistence type="predicted"/>
<dbReference type="AlphaFoldDB" id="A0A1Y3GCU1"/>
<evidence type="ECO:0000256" key="2">
    <source>
        <dbReference type="ARBA" id="ARBA00022723"/>
    </source>
</evidence>
<dbReference type="PANTHER" id="PTHR11228">
    <property type="entry name" value="RADICAL SAM DOMAIN PROTEIN"/>
    <property type="match status" value="1"/>
</dbReference>
<dbReference type="InterPro" id="IPR050377">
    <property type="entry name" value="Radical_SAM_PqqE_MftC-like"/>
</dbReference>
<name>A0A1Y3GCU1_9EURY</name>
<dbReference type="CDD" id="cd01335">
    <property type="entry name" value="Radical_SAM"/>
    <property type="match status" value="1"/>
</dbReference>
<dbReference type="Pfam" id="PF04055">
    <property type="entry name" value="Radical_SAM"/>
    <property type="match status" value="1"/>
</dbReference>
<reference evidence="6 7" key="1">
    <citation type="submission" date="2016-12" db="EMBL/GenBank/DDBJ databases">
        <title>Discovery of methanogenic haloarchaea.</title>
        <authorList>
            <person name="Sorokin D.Y."/>
            <person name="Makarova K.S."/>
            <person name="Abbas B."/>
            <person name="Ferrer M."/>
            <person name="Golyshin P.N."/>
        </authorList>
    </citation>
    <scope>NUCLEOTIDE SEQUENCE [LARGE SCALE GENOMIC DNA]</scope>
    <source>
        <strain evidence="6">AMET1</strain>
    </source>
</reference>
<dbReference type="GO" id="GO:0003824">
    <property type="term" value="F:catalytic activity"/>
    <property type="evidence" value="ECO:0007669"/>
    <property type="project" value="InterPro"/>
</dbReference>
<keyword evidence="1" id="KW-0949">S-adenosyl-L-methionine</keyword>
<dbReference type="InterPro" id="IPR013785">
    <property type="entry name" value="Aldolase_TIM"/>
</dbReference>
<accession>A0A1Y3GCU1</accession>
<keyword evidence="2" id="KW-0479">Metal-binding</keyword>
<evidence type="ECO:0000259" key="5">
    <source>
        <dbReference type="PROSITE" id="PS51918"/>
    </source>
</evidence>
<dbReference type="GO" id="GO:0006783">
    <property type="term" value="P:heme biosynthetic process"/>
    <property type="evidence" value="ECO:0007669"/>
    <property type="project" value="TreeGrafter"/>
</dbReference>
<dbReference type="Pfam" id="PF13186">
    <property type="entry name" value="SPASM"/>
    <property type="match status" value="1"/>
</dbReference>
<dbReference type="SFLD" id="SFLDS00029">
    <property type="entry name" value="Radical_SAM"/>
    <property type="match status" value="1"/>
</dbReference>
<dbReference type="PANTHER" id="PTHR11228:SF7">
    <property type="entry name" value="PQQA PEPTIDE CYCLASE"/>
    <property type="match status" value="1"/>
</dbReference>
<gene>
    <name evidence="6" type="ORF">AMET1_1035</name>
</gene>
<keyword evidence="7" id="KW-1185">Reference proteome</keyword>
<protein>
    <submittedName>
        <fullName evidence="6">Radical SAM superfamily enzyme</fullName>
    </submittedName>
</protein>
<dbReference type="RefSeq" id="WP_086637431.1">
    <property type="nucleotide sequence ID" value="NZ_MRZU01000004.1"/>
</dbReference>
<sequence>MKEFEVYSGPGFDISFEVDGREARMVRSGPLSRVVDYVASGFNEHASLDKVARVDDSSVHISCMVPEIPSGPFRRLVRNQIKRIVFKRRPLESLMVLSTRSCQCSCEHCIVHGLEDGEELSTDEWKQVIDEALDLGVYHVSFEGGEPTLRDDIDELVEHVDPEEATTHLITNGLNLDEEMVDRLDNAGLQYLHISLDSPYQDEHDEFRGVEGTFQKALDGLKLGMERGMLGVVEYTANPDNSDQERLEDLYSLCDEYGVDEILIDEVVPGGKWENKEENLLSKEDYRRIEVFQENKNQIPDGPRVSRSYQYRDPDIMGCFGGRRWVWVTPTGEVLPCFHTALTFGNWREKGLKKVWKEMGRHHLFKKPQCTWSDPEYQEDYFPYVEKASREGTQPHPIDEIDQK</sequence>
<evidence type="ECO:0000313" key="6">
    <source>
        <dbReference type="EMBL" id="OUJ18133.1"/>
    </source>
</evidence>
<dbReference type="InterPro" id="IPR023885">
    <property type="entry name" value="4Fe4S-binding_SPASM_dom"/>
</dbReference>
<comment type="caution">
    <text evidence="6">The sequence shown here is derived from an EMBL/GenBank/DDBJ whole genome shotgun (WGS) entry which is preliminary data.</text>
</comment>
<dbReference type="OrthoDB" id="30736at2157"/>
<dbReference type="Proteomes" id="UP000195137">
    <property type="component" value="Unassembled WGS sequence"/>
</dbReference>
<dbReference type="SMART" id="SM00729">
    <property type="entry name" value="Elp3"/>
    <property type="match status" value="1"/>
</dbReference>
<dbReference type="SUPFAM" id="SSF102114">
    <property type="entry name" value="Radical SAM enzymes"/>
    <property type="match status" value="1"/>
</dbReference>
<dbReference type="GO" id="GO:0046872">
    <property type="term" value="F:metal ion binding"/>
    <property type="evidence" value="ECO:0007669"/>
    <property type="project" value="UniProtKB-KW"/>
</dbReference>
<dbReference type="EMBL" id="MRZU01000004">
    <property type="protein sequence ID" value="OUJ18133.1"/>
    <property type="molecule type" value="Genomic_DNA"/>
</dbReference>
<dbReference type="Gene3D" id="3.20.20.70">
    <property type="entry name" value="Aldolase class I"/>
    <property type="match status" value="1"/>
</dbReference>
<organism evidence="6 7">
    <name type="scientific">Methanonatronarchaeum thermophilum</name>
    <dbReference type="NCBI Taxonomy" id="1927129"/>
    <lineage>
        <taxon>Archaea</taxon>
        <taxon>Methanobacteriati</taxon>
        <taxon>Methanobacteriota</taxon>
        <taxon>Methanonatronarchaeia</taxon>
        <taxon>Methanonatronarchaeales</taxon>
        <taxon>Methanonatronarchaeaceae</taxon>
        <taxon>Methanonatronarchaeum</taxon>
    </lineage>
</organism>
<evidence type="ECO:0000256" key="4">
    <source>
        <dbReference type="ARBA" id="ARBA00023014"/>
    </source>
</evidence>
<keyword evidence="4" id="KW-0411">Iron-sulfur</keyword>
<dbReference type="PROSITE" id="PS51918">
    <property type="entry name" value="RADICAL_SAM"/>
    <property type="match status" value="1"/>
</dbReference>
<dbReference type="GO" id="GO:0051536">
    <property type="term" value="F:iron-sulfur cluster binding"/>
    <property type="evidence" value="ECO:0007669"/>
    <property type="project" value="UniProtKB-KW"/>
</dbReference>
<dbReference type="InterPro" id="IPR007197">
    <property type="entry name" value="rSAM"/>
</dbReference>
<dbReference type="SFLD" id="SFLDG01386">
    <property type="entry name" value="main_SPASM_domain-containing"/>
    <property type="match status" value="1"/>
</dbReference>
<evidence type="ECO:0000256" key="1">
    <source>
        <dbReference type="ARBA" id="ARBA00022691"/>
    </source>
</evidence>
<keyword evidence="3" id="KW-0408">Iron</keyword>
<evidence type="ECO:0000313" key="7">
    <source>
        <dbReference type="Proteomes" id="UP000195137"/>
    </source>
</evidence>
<dbReference type="InterPro" id="IPR006638">
    <property type="entry name" value="Elp3/MiaA/NifB-like_rSAM"/>
</dbReference>